<keyword evidence="4 5" id="KW-0472">Membrane</keyword>
<evidence type="ECO:0000256" key="4">
    <source>
        <dbReference type="ARBA" id="ARBA00023136"/>
    </source>
</evidence>
<comment type="subcellular location">
    <subcellularLocation>
        <location evidence="1">Membrane</location>
        <topology evidence="1">Multi-pass membrane protein</topology>
    </subcellularLocation>
</comment>
<reference evidence="7 8" key="3">
    <citation type="submission" date="2020-02" db="EMBL/GenBank/DDBJ databases">
        <title>Flavobacterium profundi sp. nov., isolated from a deep-sea seamount.</title>
        <authorList>
            <person name="Zhang D.-C."/>
        </authorList>
    </citation>
    <scope>NUCLEOTIDE SEQUENCE [LARGE SCALE GENOMIC DNA]</scope>
    <source>
        <strain evidence="7 8">EC11</strain>
    </source>
</reference>
<feature type="domain" description="RDD" evidence="6">
    <location>
        <begin position="7"/>
        <end position="91"/>
    </location>
</feature>
<evidence type="ECO:0000256" key="2">
    <source>
        <dbReference type="ARBA" id="ARBA00022692"/>
    </source>
</evidence>
<accession>A0ABX0IWG6</accession>
<dbReference type="Pfam" id="PF06271">
    <property type="entry name" value="RDD"/>
    <property type="match status" value="1"/>
</dbReference>
<evidence type="ECO:0000256" key="3">
    <source>
        <dbReference type="ARBA" id="ARBA00022989"/>
    </source>
</evidence>
<protein>
    <submittedName>
        <fullName evidence="7">RDD family protein</fullName>
    </submittedName>
</protein>
<dbReference type="Proteomes" id="UP000817854">
    <property type="component" value="Unassembled WGS sequence"/>
</dbReference>
<gene>
    <name evidence="7" type="ORF">FIA58_017790</name>
</gene>
<keyword evidence="2 5" id="KW-0812">Transmembrane</keyword>
<comment type="caution">
    <text evidence="7">The sequence shown here is derived from an EMBL/GenBank/DDBJ whole genome shotgun (WGS) entry which is preliminary data.</text>
</comment>
<keyword evidence="3 5" id="KW-1133">Transmembrane helix</keyword>
<reference evidence="7 8" key="2">
    <citation type="submission" date="2019-05" db="EMBL/GenBank/DDBJ databases">
        <authorList>
            <person name="Lianzixin W."/>
        </authorList>
    </citation>
    <scope>NUCLEOTIDE SEQUENCE [LARGE SCALE GENOMIC DNA]</scope>
    <source>
        <strain evidence="7 8">EC11</strain>
    </source>
</reference>
<reference evidence="8" key="1">
    <citation type="submission" date="2019-05" db="EMBL/GenBank/DDBJ databases">
        <title>Flavobacterium profundi sp. nov., isolated from a deep-sea seamount.</title>
        <authorList>
            <person name="Zhang D.-C."/>
        </authorList>
    </citation>
    <scope>NUCLEOTIDE SEQUENCE [LARGE SCALE GENOMIC DNA]</scope>
    <source>
        <strain evidence="8">EC11</strain>
    </source>
</reference>
<feature type="transmembrane region" description="Helical" evidence="5">
    <location>
        <begin position="12"/>
        <end position="34"/>
    </location>
</feature>
<evidence type="ECO:0000256" key="1">
    <source>
        <dbReference type="ARBA" id="ARBA00004141"/>
    </source>
</evidence>
<evidence type="ECO:0000259" key="6">
    <source>
        <dbReference type="Pfam" id="PF06271"/>
    </source>
</evidence>
<sequence length="92" mass="10416">MIEYKLATRRERFVAFLVDATIGVLLFLTFYYFWGDKSDSGEISVTGLPAFVLFLLNFLIWPVLEGFNGQTIGKKLVGLKVVNDNFKDISMG</sequence>
<keyword evidence="8" id="KW-1185">Reference proteome</keyword>
<organism evidence="7 8">
    <name type="scientific">Flavobacterium jejuense</name>
    <dbReference type="NCBI Taxonomy" id="1544455"/>
    <lineage>
        <taxon>Bacteria</taxon>
        <taxon>Pseudomonadati</taxon>
        <taxon>Bacteroidota</taxon>
        <taxon>Flavobacteriia</taxon>
        <taxon>Flavobacteriales</taxon>
        <taxon>Flavobacteriaceae</taxon>
        <taxon>Flavobacterium</taxon>
    </lineage>
</organism>
<evidence type="ECO:0000313" key="8">
    <source>
        <dbReference type="Proteomes" id="UP000817854"/>
    </source>
</evidence>
<dbReference type="RefSeq" id="WP_140964049.1">
    <property type="nucleotide sequence ID" value="NZ_VEVQ02000015.1"/>
</dbReference>
<dbReference type="EMBL" id="VEVQ02000015">
    <property type="protein sequence ID" value="NHN27535.1"/>
    <property type="molecule type" value="Genomic_DNA"/>
</dbReference>
<name>A0ABX0IWG6_9FLAO</name>
<dbReference type="InterPro" id="IPR010432">
    <property type="entry name" value="RDD"/>
</dbReference>
<proteinExistence type="predicted"/>
<evidence type="ECO:0000313" key="7">
    <source>
        <dbReference type="EMBL" id="NHN27535.1"/>
    </source>
</evidence>
<evidence type="ECO:0000256" key="5">
    <source>
        <dbReference type="SAM" id="Phobius"/>
    </source>
</evidence>
<feature type="transmembrane region" description="Helical" evidence="5">
    <location>
        <begin position="46"/>
        <end position="64"/>
    </location>
</feature>